<feature type="compositionally biased region" description="Basic residues" evidence="1">
    <location>
        <begin position="45"/>
        <end position="59"/>
    </location>
</feature>
<dbReference type="EMBL" id="UYSL01020019">
    <property type="protein sequence ID" value="VDL72130.1"/>
    <property type="molecule type" value="Genomic_DNA"/>
</dbReference>
<feature type="region of interest" description="Disordered" evidence="1">
    <location>
        <begin position="45"/>
        <end position="85"/>
    </location>
</feature>
<evidence type="ECO:0000313" key="3">
    <source>
        <dbReference type="Proteomes" id="UP000271162"/>
    </source>
</evidence>
<dbReference type="Proteomes" id="UP000271162">
    <property type="component" value="Unassembled WGS sequence"/>
</dbReference>
<organism evidence="4">
    <name type="scientific">Nippostrongylus brasiliensis</name>
    <name type="common">Rat hookworm</name>
    <dbReference type="NCBI Taxonomy" id="27835"/>
    <lineage>
        <taxon>Eukaryota</taxon>
        <taxon>Metazoa</taxon>
        <taxon>Ecdysozoa</taxon>
        <taxon>Nematoda</taxon>
        <taxon>Chromadorea</taxon>
        <taxon>Rhabditida</taxon>
        <taxon>Rhabditina</taxon>
        <taxon>Rhabditomorpha</taxon>
        <taxon>Strongyloidea</taxon>
        <taxon>Heligmosomidae</taxon>
        <taxon>Nippostrongylus</taxon>
    </lineage>
</organism>
<gene>
    <name evidence="2" type="ORF">NBR_LOCUS8541</name>
</gene>
<evidence type="ECO:0000256" key="1">
    <source>
        <dbReference type="SAM" id="MobiDB-lite"/>
    </source>
</evidence>
<reference evidence="2 3" key="2">
    <citation type="submission" date="2018-11" db="EMBL/GenBank/DDBJ databases">
        <authorList>
            <consortium name="Pathogen Informatics"/>
        </authorList>
    </citation>
    <scope>NUCLEOTIDE SEQUENCE [LARGE SCALE GENOMIC DNA]</scope>
</reference>
<accession>A0A0N4XZE3</accession>
<evidence type="ECO:0000313" key="4">
    <source>
        <dbReference type="WBParaSite" id="NBR_0000854001-mRNA-1"/>
    </source>
</evidence>
<sequence>MRNSATLTRMLYKEIRRENVDLITTDKGPVYELMNEIALIRKPRNKRMKAKRGKIRRGKSYSSQSASDEQQISQREQHQQSCNPIGIKEAYDRRIKMLDEILDIYEKIPNDTIKDFHESVKKYVFESYGPTAFYMVNKNNGVYQRAMIITADDVVTGLR</sequence>
<reference evidence="4" key="1">
    <citation type="submission" date="2017-02" db="UniProtKB">
        <authorList>
            <consortium name="WormBaseParasite"/>
        </authorList>
    </citation>
    <scope>IDENTIFICATION</scope>
</reference>
<name>A0A0N4XZE3_NIPBR</name>
<keyword evidence="3" id="KW-1185">Reference proteome</keyword>
<dbReference type="WBParaSite" id="NBR_0000854001-mRNA-1">
    <property type="protein sequence ID" value="NBR_0000854001-mRNA-1"/>
    <property type="gene ID" value="NBR_0000854001"/>
</dbReference>
<evidence type="ECO:0000313" key="2">
    <source>
        <dbReference type="EMBL" id="VDL72130.1"/>
    </source>
</evidence>
<proteinExistence type="predicted"/>
<dbReference type="AlphaFoldDB" id="A0A0N4XZE3"/>
<protein>
    <submittedName>
        <fullName evidence="4">Transposase</fullName>
    </submittedName>
</protein>